<feature type="domain" description="BTB" evidence="5">
    <location>
        <begin position="584"/>
        <end position="665"/>
    </location>
</feature>
<evidence type="ECO:0000256" key="2">
    <source>
        <dbReference type="ARBA" id="ARBA00022737"/>
    </source>
</evidence>
<feature type="compositionally biased region" description="Basic residues" evidence="4">
    <location>
        <begin position="1"/>
        <end position="13"/>
    </location>
</feature>
<comment type="pathway">
    <text evidence="1">Protein modification; protein ubiquitination.</text>
</comment>
<accession>A0ABQ8ATE7</accession>
<dbReference type="InterPro" id="IPR011333">
    <property type="entry name" value="SKP1/BTB/POZ_sf"/>
</dbReference>
<feature type="region of interest" description="Disordered" evidence="4">
    <location>
        <begin position="1"/>
        <end position="33"/>
    </location>
</feature>
<evidence type="ECO:0000256" key="1">
    <source>
        <dbReference type="ARBA" id="ARBA00004906"/>
    </source>
</evidence>
<reference evidence="6 7" key="1">
    <citation type="submission" date="2021-05" db="EMBL/GenBank/DDBJ databases">
        <title>Genome Assembly of Synthetic Allotetraploid Brassica napus Reveals Homoeologous Exchanges between Subgenomes.</title>
        <authorList>
            <person name="Davis J.T."/>
        </authorList>
    </citation>
    <scope>NUCLEOTIDE SEQUENCE [LARGE SCALE GENOMIC DNA]</scope>
    <source>
        <strain evidence="7">cv. Da-Ae</strain>
        <tissue evidence="6">Seedling</tissue>
    </source>
</reference>
<dbReference type="SMART" id="SM00185">
    <property type="entry name" value="ARM"/>
    <property type="match status" value="8"/>
</dbReference>
<dbReference type="Gene3D" id="3.30.710.10">
    <property type="entry name" value="Potassium Channel Kv1.1, Chain A"/>
    <property type="match status" value="1"/>
</dbReference>
<keyword evidence="2" id="KW-0677">Repeat</keyword>
<evidence type="ECO:0000259" key="5">
    <source>
        <dbReference type="PROSITE" id="PS50097"/>
    </source>
</evidence>
<name>A0ABQ8ATE7_BRANA</name>
<dbReference type="InterPro" id="IPR044282">
    <property type="entry name" value="ABAP1/ARIA"/>
</dbReference>
<comment type="caution">
    <text evidence="6">The sequence shown here is derived from an EMBL/GenBank/DDBJ whole genome shotgun (WGS) entry which is preliminary data.</text>
</comment>
<dbReference type="PROSITE" id="PS50097">
    <property type="entry name" value="BTB"/>
    <property type="match status" value="1"/>
</dbReference>
<dbReference type="InterPro" id="IPR011989">
    <property type="entry name" value="ARM-like"/>
</dbReference>
<organism evidence="6 7">
    <name type="scientific">Brassica napus</name>
    <name type="common">Rape</name>
    <dbReference type="NCBI Taxonomy" id="3708"/>
    <lineage>
        <taxon>Eukaryota</taxon>
        <taxon>Viridiplantae</taxon>
        <taxon>Streptophyta</taxon>
        <taxon>Embryophyta</taxon>
        <taxon>Tracheophyta</taxon>
        <taxon>Spermatophyta</taxon>
        <taxon>Magnoliopsida</taxon>
        <taxon>eudicotyledons</taxon>
        <taxon>Gunneridae</taxon>
        <taxon>Pentapetalae</taxon>
        <taxon>rosids</taxon>
        <taxon>malvids</taxon>
        <taxon>Brassicales</taxon>
        <taxon>Brassicaceae</taxon>
        <taxon>Brassiceae</taxon>
        <taxon>Brassica</taxon>
    </lineage>
</organism>
<dbReference type="Gene3D" id="1.25.10.10">
    <property type="entry name" value="Leucine-rich Repeat Variant"/>
    <property type="match status" value="3"/>
</dbReference>
<feature type="repeat" description="ARM" evidence="3">
    <location>
        <begin position="367"/>
        <end position="409"/>
    </location>
</feature>
<gene>
    <name evidence="6" type="ORF">HID58_045321</name>
</gene>
<evidence type="ECO:0000313" key="7">
    <source>
        <dbReference type="Proteomes" id="UP000824890"/>
    </source>
</evidence>
<feature type="repeat" description="ARM" evidence="3">
    <location>
        <begin position="408"/>
        <end position="450"/>
    </location>
</feature>
<evidence type="ECO:0000313" key="6">
    <source>
        <dbReference type="EMBL" id="KAH0895753.1"/>
    </source>
</evidence>
<dbReference type="InterPro" id="IPR000225">
    <property type="entry name" value="Armadillo"/>
</dbReference>
<feature type="repeat" description="ARM" evidence="3">
    <location>
        <begin position="241"/>
        <end position="276"/>
    </location>
</feature>
<dbReference type="SMART" id="SM00225">
    <property type="entry name" value="BTB"/>
    <property type="match status" value="1"/>
</dbReference>
<dbReference type="InterPro" id="IPR016024">
    <property type="entry name" value="ARM-type_fold"/>
</dbReference>
<dbReference type="PANTHER" id="PTHR46710">
    <property type="entry name" value="ARM REPEAT PROTEIN INTERACTING WITH ABF2"/>
    <property type="match status" value="1"/>
</dbReference>
<sequence>MKISKSLKIHRRISSSSAISNHPPMEENHHKRQRTARVVAGRTSKRKLGRETYAVSIITQITETEEEETDLAVAIRRHVEVLNSSFSDADDVKGAAAALSSLAKTGTVLLRVDRFVLQLSESMPIYENVEMMVENGAIPALVRNLESPWSLAISGNVPKSCDHKLEKDCAVSLGLIAANQPAYQQLIVDAGVIAPTVKLLKRRGVCIGCMEANAVLRRAADIITNIAHDNPRIKTNIRVEGGIPPLVELLDFPDVKVQRAAAGALRTVSFRNDENKNQIVELNALPTLVLMLQSEDPSVHGESIGAIGNLVHSSPDIKKEVIRAGALQPVIRLLSSTCLETQREAALLIGQFAAPDSDCKVHIAQRGAITPLIKMLESSDEQVTEMAAFALGRLAQDTHNQAGIGQRGGIISLLNLLDVKTGSVQHNAAFALYGLADNEENVADFIKTGGIQKLQDDNFTVQPTRDCVVRTLKRLENKIQGPVLNQLLYLIKTTEKNIQMRIALALAHLCDPKDGKLIFIDNSGIEFLLEPLYISSMKQQKYSARALFELATKATSFAPEDSAPSSPTQRAFLGEEFVNNPTLSDVTFLIDGKTFNPFDVYVKSTCKQFFAHKICLVASSDIFRAMFDGLYKERNAQNVEIPNISWEVFELMMRFIYTRKINITKYLAQELLVAADQYLLDGLKRLCEYTIAQDICVENIPFMYDLADTFNASALRRACTLFVLEHYTKLSSELWFPMFIKKIIPEIRSYITDILGRPVQASS</sequence>
<feature type="repeat" description="ARM" evidence="3">
    <location>
        <begin position="283"/>
        <end position="325"/>
    </location>
</feature>
<dbReference type="Proteomes" id="UP000824890">
    <property type="component" value="Unassembled WGS sequence"/>
</dbReference>
<protein>
    <recommendedName>
        <fullName evidence="5">BTB domain-containing protein</fullName>
    </recommendedName>
</protein>
<dbReference type="Pfam" id="PF00514">
    <property type="entry name" value="Arm"/>
    <property type="match status" value="4"/>
</dbReference>
<dbReference type="EMBL" id="JAGKQM010000012">
    <property type="protein sequence ID" value="KAH0895753.1"/>
    <property type="molecule type" value="Genomic_DNA"/>
</dbReference>
<proteinExistence type="predicted"/>
<dbReference type="PANTHER" id="PTHR46710:SF11">
    <property type="entry name" value="ARMADILLO BTB ARABIDOPSIS PROTEIN 1"/>
    <property type="match status" value="1"/>
</dbReference>
<evidence type="ECO:0000256" key="4">
    <source>
        <dbReference type="SAM" id="MobiDB-lite"/>
    </source>
</evidence>
<dbReference type="SUPFAM" id="SSF54695">
    <property type="entry name" value="POZ domain"/>
    <property type="match status" value="1"/>
</dbReference>
<dbReference type="Pfam" id="PF00651">
    <property type="entry name" value="BTB"/>
    <property type="match status" value="1"/>
</dbReference>
<dbReference type="InterPro" id="IPR000210">
    <property type="entry name" value="BTB/POZ_dom"/>
</dbReference>
<evidence type="ECO:0000256" key="3">
    <source>
        <dbReference type="PROSITE-ProRule" id="PRU00259"/>
    </source>
</evidence>
<dbReference type="PROSITE" id="PS50176">
    <property type="entry name" value="ARM_REPEAT"/>
    <property type="match status" value="4"/>
</dbReference>
<dbReference type="SUPFAM" id="SSF48371">
    <property type="entry name" value="ARM repeat"/>
    <property type="match status" value="2"/>
</dbReference>
<keyword evidence="7" id="KW-1185">Reference proteome</keyword>